<dbReference type="OrthoDB" id="9801795at2"/>
<dbReference type="PANTHER" id="PTHR43609">
    <property type="entry name" value="ACETYL-COA HYDROLASE"/>
    <property type="match status" value="1"/>
</dbReference>
<dbReference type="Proteomes" id="UP000183994">
    <property type="component" value="Unassembled WGS sequence"/>
</dbReference>
<dbReference type="InterPro" id="IPR046433">
    <property type="entry name" value="ActCoA_hydro"/>
</dbReference>
<evidence type="ECO:0000313" key="7">
    <source>
        <dbReference type="Proteomes" id="UP000183994"/>
    </source>
</evidence>
<dbReference type="PANTHER" id="PTHR43609:SF1">
    <property type="entry name" value="ACETYL-COA HYDROLASE"/>
    <property type="match status" value="1"/>
</dbReference>
<gene>
    <name evidence="6" type="ORF">SAMN02745216_02649</name>
</gene>
<evidence type="ECO:0000259" key="4">
    <source>
        <dbReference type="Pfam" id="PF02550"/>
    </source>
</evidence>
<evidence type="ECO:0000259" key="5">
    <source>
        <dbReference type="Pfam" id="PF13336"/>
    </source>
</evidence>
<dbReference type="RefSeq" id="WP_073476542.1">
    <property type="nucleotide sequence ID" value="NZ_FQZU01000015.1"/>
</dbReference>
<dbReference type="EMBL" id="FQZU01000015">
    <property type="protein sequence ID" value="SHJ97531.1"/>
    <property type="molecule type" value="Genomic_DNA"/>
</dbReference>
<proteinExistence type="inferred from homology"/>
<dbReference type="GO" id="GO:0006083">
    <property type="term" value="P:acetate metabolic process"/>
    <property type="evidence" value="ECO:0007669"/>
    <property type="project" value="InterPro"/>
</dbReference>
<evidence type="ECO:0000256" key="3">
    <source>
        <dbReference type="PIRSR" id="PIRSR617821-2"/>
    </source>
</evidence>
<feature type="binding site" evidence="3">
    <location>
        <position position="402"/>
    </location>
    <ligand>
        <name>CoA</name>
        <dbReference type="ChEBI" id="CHEBI:57287"/>
    </ligand>
</feature>
<evidence type="ECO:0000313" key="6">
    <source>
        <dbReference type="EMBL" id="SHJ97531.1"/>
    </source>
</evidence>
<feature type="binding site" evidence="3">
    <location>
        <begin position="262"/>
        <end position="266"/>
    </location>
    <ligand>
        <name>CoA</name>
        <dbReference type="ChEBI" id="CHEBI:57287"/>
    </ligand>
</feature>
<evidence type="ECO:0000256" key="1">
    <source>
        <dbReference type="ARBA" id="ARBA00009632"/>
    </source>
</evidence>
<evidence type="ECO:0000256" key="2">
    <source>
        <dbReference type="PIRSR" id="PIRSR617821-1"/>
    </source>
</evidence>
<feature type="active site" description="5-glutamyl coenzyme A thioester intermediate" evidence="2">
    <location>
        <position position="288"/>
    </location>
</feature>
<feature type="domain" description="Acetyl-CoA hydrolase/transferase N-terminal" evidence="4">
    <location>
        <begin position="10"/>
        <end position="214"/>
    </location>
</feature>
<protein>
    <submittedName>
        <fullName evidence="6">Acetyl-CoA hydrolase</fullName>
    </submittedName>
</protein>
<comment type="similarity">
    <text evidence="1">Belongs to the acetyl-CoA hydrolase/transferase family.</text>
</comment>
<dbReference type="Pfam" id="PF13336">
    <property type="entry name" value="AcetylCoA_hyd_C"/>
    <property type="match status" value="1"/>
</dbReference>
<dbReference type="Gene3D" id="3.40.1080.20">
    <property type="entry name" value="Acetyl-CoA hydrolase/transferase C-terminal domain"/>
    <property type="match status" value="1"/>
</dbReference>
<feature type="domain" description="Acetyl-CoA hydrolase/transferase C-terminal" evidence="5">
    <location>
        <begin position="323"/>
        <end position="463"/>
    </location>
</feature>
<dbReference type="AlphaFoldDB" id="A0A1M6NP53"/>
<dbReference type="Gene3D" id="3.40.1080.10">
    <property type="entry name" value="Glutaconate Coenzyme A-transferase"/>
    <property type="match status" value="1"/>
</dbReference>
<dbReference type="InterPro" id="IPR037171">
    <property type="entry name" value="NagB/RpiA_transferase-like"/>
</dbReference>
<sequence>MTKYGPYPVITAKEAASFIKDGHTVGFSGFGAAGGAKAVPYALADKAESEHRKGRPFAMRVLTGASSGLAIDEVLAQSGAISWRAPYQTGRSLRKQINNQDVEYVDMHLSHVPQAMLFGFFGKMDAAVVEASEVTPDGRVYLTTSIGISPTMLALADKVIIEINTVQSPRLREMADIVTLPPPPHRDPIPIAHPMSRIGVPYATVDPKKVAGVVLNSEPDTVSEFSQPNQVSRQIAGHLVEFLASEMKAGRIPKEFLPLQAGVGNVANGVMGVLGTHPDIPPFSMYTEVFQDSQVELMQQGRLLGASATSLNITEDALGVIVDNMDFFAKRLILRPQELSNHPGIIRRLGVIAMNTALEMDIYGNVNSSHVYGMDIMNGIGGSGDFSRNSYLAVFMTPSIAKDGRISSVVPMCPHIDNGEHSVQVVVTEQGLADLRGLGPLLRAKKIIENCAHPMYRDYLFRYIENSRAGHIPHDLNKCFELHRNLMETGSMLPGLSA</sequence>
<dbReference type="InterPro" id="IPR003702">
    <property type="entry name" value="ActCoA_hydro_N"/>
</dbReference>
<dbReference type="GO" id="GO:0006084">
    <property type="term" value="P:acetyl-CoA metabolic process"/>
    <property type="evidence" value="ECO:0007669"/>
    <property type="project" value="InterPro"/>
</dbReference>
<dbReference type="NCBIfam" id="TIGR03458">
    <property type="entry name" value="YgfH_subfam"/>
    <property type="match status" value="1"/>
</dbReference>
<dbReference type="Pfam" id="PF02550">
    <property type="entry name" value="AcetylCoA_hydro"/>
    <property type="match status" value="1"/>
</dbReference>
<dbReference type="InterPro" id="IPR026888">
    <property type="entry name" value="AcetylCoA_hyd_C"/>
</dbReference>
<dbReference type="GO" id="GO:0003986">
    <property type="term" value="F:acetyl-CoA hydrolase activity"/>
    <property type="evidence" value="ECO:0007669"/>
    <property type="project" value="TreeGrafter"/>
</dbReference>
<keyword evidence="6" id="KW-0378">Hydrolase</keyword>
<dbReference type="SUPFAM" id="SSF100950">
    <property type="entry name" value="NagB/RpiA/CoA transferase-like"/>
    <property type="match status" value="2"/>
</dbReference>
<keyword evidence="7" id="KW-1185">Reference proteome</keyword>
<organism evidence="6 7">
    <name type="scientific">Desulfatibacillum alkenivorans DSM 16219</name>
    <dbReference type="NCBI Taxonomy" id="1121393"/>
    <lineage>
        <taxon>Bacteria</taxon>
        <taxon>Pseudomonadati</taxon>
        <taxon>Thermodesulfobacteriota</taxon>
        <taxon>Desulfobacteria</taxon>
        <taxon>Desulfobacterales</taxon>
        <taxon>Desulfatibacillaceae</taxon>
        <taxon>Desulfatibacillum</taxon>
    </lineage>
</organism>
<name>A0A1M6NP53_9BACT</name>
<reference evidence="7" key="1">
    <citation type="submission" date="2016-11" db="EMBL/GenBank/DDBJ databases">
        <authorList>
            <person name="Varghese N."/>
            <person name="Submissions S."/>
        </authorList>
    </citation>
    <scope>NUCLEOTIDE SEQUENCE [LARGE SCALE GENOMIC DNA]</scope>
    <source>
        <strain evidence="7">DSM 16219</strain>
    </source>
</reference>
<dbReference type="STRING" id="1121393.SAMN02745216_02649"/>
<dbReference type="InterPro" id="IPR038460">
    <property type="entry name" value="AcetylCoA_hyd_C_sf"/>
</dbReference>
<accession>A0A1M6NP53</accession>
<feature type="binding site" evidence="3">
    <location>
        <position position="382"/>
    </location>
    <ligand>
        <name>CoA</name>
        <dbReference type="ChEBI" id="CHEBI:57287"/>
    </ligand>
</feature>
<dbReference type="GO" id="GO:0008775">
    <property type="term" value="F:acetate CoA-transferase activity"/>
    <property type="evidence" value="ECO:0007669"/>
    <property type="project" value="InterPro"/>
</dbReference>
<dbReference type="FunFam" id="3.40.1080.20:FF:000001">
    <property type="entry name" value="Acetyl-CoA hydrolase Ach1"/>
    <property type="match status" value="1"/>
</dbReference>
<feature type="binding site" evidence="3">
    <location>
        <position position="378"/>
    </location>
    <ligand>
        <name>CoA</name>
        <dbReference type="ChEBI" id="CHEBI:57287"/>
    </ligand>
</feature>
<dbReference type="InterPro" id="IPR017821">
    <property type="entry name" value="Succinate_CoA_transferase"/>
</dbReference>